<dbReference type="PANTHER" id="PTHR30136:SF35">
    <property type="entry name" value="HTH-TYPE TRANSCRIPTIONAL REGULATOR RV1719"/>
    <property type="match status" value="1"/>
</dbReference>
<feature type="domain" description="HTH iclR-type" evidence="4">
    <location>
        <begin position="8"/>
        <end position="70"/>
    </location>
</feature>
<dbReference type="Gene3D" id="3.30.450.40">
    <property type="match status" value="1"/>
</dbReference>
<dbReference type="Pfam" id="PF09339">
    <property type="entry name" value="HTH_IclR"/>
    <property type="match status" value="1"/>
</dbReference>
<evidence type="ECO:0000313" key="6">
    <source>
        <dbReference type="EMBL" id="TDD05779.1"/>
    </source>
</evidence>
<dbReference type="Gene3D" id="1.10.10.10">
    <property type="entry name" value="Winged helix-like DNA-binding domain superfamily/Winged helix DNA-binding domain"/>
    <property type="match status" value="1"/>
</dbReference>
<name>A0A4R4VJ71_9PSEU</name>
<sequence>MSESSGGTGATERVADVLLLFTYGPPTLGVSRVSRELGLSKAVVHRILQSLTSRNLIAYDPESREYRLGPAAAALGSRALRDSDLRAAALPFLAELRDRLHETVTISAKVHGGRVYLDQVVGNHEITMSVELGRRFPLHAGSSGKCMLAHSDPDEVDRLLAGELTALTPATPTDPDALRAELDRIRERGYAASAGERQGDAGSVAVPVFGPGGLVGAVSVCGPRFRVTEEFVAATAPELIETADRITARLGGTAPARAVPTPTGGTP</sequence>
<dbReference type="PROSITE" id="PS51078">
    <property type="entry name" value="ICLR_ED"/>
    <property type="match status" value="1"/>
</dbReference>
<dbReference type="InterPro" id="IPR050707">
    <property type="entry name" value="HTH_MetabolicPath_Reg"/>
</dbReference>
<evidence type="ECO:0000256" key="1">
    <source>
        <dbReference type="ARBA" id="ARBA00023015"/>
    </source>
</evidence>
<dbReference type="PROSITE" id="PS51077">
    <property type="entry name" value="HTH_ICLR"/>
    <property type="match status" value="1"/>
</dbReference>
<dbReference type="OrthoDB" id="8479143at2"/>
<protein>
    <submittedName>
        <fullName evidence="6">IclR family transcriptional regulator</fullName>
    </submittedName>
</protein>
<evidence type="ECO:0000256" key="3">
    <source>
        <dbReference type="ARBA" id="ARBA00023163"/>
    </source>
</evidence>
<dbReference type="GO" id="GO:0045892">
    <property type="term" value="P:negative regulation of DNA-templated transcription"/>
    <property type="evidence" value="ECO:0007669"/>
    <property type="project" value="TreeGrafter"/>
</dbReference>
<comment type="caution">
    <text evidence="6">The sequence shown here is derived from an EMBL/GenBank/DDBJ whole genome shotgun (WGS) entry which is preliminary data.</text>
</comment>
<dbReference type="InterPro" id="IPR036388">
    <property type="entry name" value="WH-like_DNA-bd_sf"/>
</dbReference>
<keyword evidence="3" id="KW-0804">Transcription</keyword>
<organism evidence="6 7">
    <name type="scientific">Saccharopolyspora terrae</name>
    <dbReference type="NCBI Taxonomy" id="2530384"/>
    <lineage>
        <taxon>Bacteria</taxon>
        <taxon>Bacillati</taxon>
        <taxon>Actinomycetota</taxon>
        <taxon>Actinomycetes</taxon>
        <taxon>Pseudonocardiales</taxon>
        <taxon>Pseudonocardiaceae</taxon>
        <taxon>Saccharopolyspora</taxon>
    </lineage>
</organism>
<gene>
    <name evidence="6" type="ORF">E1181_14485</name>
</gene>
<proteinExistence type="predicted"/>
<evidence type="ECO:0000313" key="7">
    <source>
        <dbReference type="Proteomes" id="UP000295674"/>
    </source>
</evidence>
<dbReference type="Proteomes" id="UP000295674">
    <property type="component" value="Unassembled WGS sequence"/>
</dbReference>
<dbReference type="SUPFAM" id="SSF55781">
    <property type="entry name" value="GAF domain-like"/>
    <property type="match status" value="1"/>
</dbReference>
<dbReference type="GO" id="GO:0003677">
    <property type="term" value="F:DNA binding"/>
    <property type="evidence" value="ECO:0007669"/>
    <property type="project" value="UniProtKB-KW"/>
</dbReference>
<dbReference type="InterPro" id="IPR014757">
    <property type="entry name" value="Tscrpt_reg_IclR_C"/>
</dbReference>
<keyword evidence="1" id="KW-0805">Transcription regulation</keyword>
<dbReference type="InterPro" id="IPR036390">
    <property type="entry name" value="WH_DNA-bd_sf"/>
</dbReference>
<dbReference type="AlphaFoldDB" id="A0A4R4VJ71"/>
<dbReference type="InterPro" id="IPR005471">
    <property type="entry name" value="Tscrpt_reg_IclR_N"/>
</dbReference>
<evidence type="ECO:0000256" key="2">
    <source>
        <dbReference type="ARBA" id="ARBA00023125"/>
    </source>
</evidence>
<dbReference type="SMART" id="SM00346">
    <property type="entry name" value="HTH_ICLR"/>
    <property type="match status" value="1"/>
</dbReference>
<keyword evidence="7" id="KW-1185">Reference proteome</keyword>
<feature type="domain" description="IclR-ED" evidence="5">
    <location>
        <begin position="71"/>
        <end position="252"/>
    </location>
</feature>
<dbReference type="Pfam" id="PF01614">
    <property type="entry name" value="IclR_C"/>
    <property type="match status" value="1"/>
</dbReference>
<dbReference type="SUPFAM" id="SSF46785">
    <property type="entry name" value="Winged helix' DNA-binding domain"/>
    <property type="match status" value="1"/>
</dbReference>
<dbReference type="EMBL" id="SMKS01000021">
    <property type="protein sequence ID" value="TDD05779.1"/>
    <property type="molecule type" value="Genomic_DNA"/>
</dbReference>
<dbReference type="RefSeq" id="WP_132674988.1">
    <property type="nucleotide sequence ID" value="NZ_SMKS01000021.1"/>
</dbReference>
<dbReference type="InterPro" id="IPR029016">
    <property type="entry name" value="GAF-like_dom_sf"/>
</dbReference>
<dbReference type="GO" id="GO:0003700">
    <property type="term" value="F:DNA-binding transcription factor activity"/>
    <property type="evidence" value="ECO:0007669"/>
    <property type="project" value="TreeGrafter"/>
</dbReference>
<dbReference type="PANTHER" id="PTHR30136">
    <property type="entry name" value="HELIX-TURN-HELIX TRANSCRIPTIONAL REGULATOR, ICLR FAMILY"/>
    <property type="match status" value="1"/>
</dbReference>
<reference evidence="6 7" key="1">
    <citation type="submission" date="2019-03" db="EMBL/GenBank/DDBJ databases">
        <title>Draft genome sequences of novel Actinobacteria.</title>
        <authorList>
            <person name="Sahin N."/>
            <person name="Ay H."/>
            <person name="Saygin H."/>
        </authorList>
    </citation>
    <scope>NUCLEOTIDE SEQUENCE [LARGE SCALE GENOMIC DNA]</scope>
    <source>
        <strain evidence="6 7">16K309</strain>
    </source>
</reference>
<accession>A0A4R4VJ71</accession>
<evidence type="ECO:0000259" key="4">
    <source>
        <dbReference type="PROSITE" id="PS51077"/>
    </source>
</evidence>
<keyword evidence="2" id="KW-0238">DNA-binding</keyword>
<evidence type="ECO:0000259" key="5">
    <source>
        <dbReference type="PROSITE" id="PS51078"/>
    </source>
</evidence>